<dbReference type="SUPFAM" id="SSF57850">
    <property type="entry name" value="RING/U-box"/>
    <property type="match status" value="1"/>
</dbReference>
<keyword evidence="5" id="KW-0863">Zinc-finger</keyword>
<dbReference type="Proteomes" id="UP001281761">
    <property type="component" value="Unassembled WGS sequence"/>
</dbReference>
<dbReference type="EMBL" id="JARBJD010000001">
    <property type="protein sequence ID" value="KAK2964978.1"/>
    <property type="molecule type" value="Genomic_DNA"/>
</dbReference>
<feature type="compositionally biased region" description="Polar residues" evidence="6">
    <location>
        <begin position="1"/>
        <end position="16"/>
    </location>
</feature>
<evidence type="ECO:0000256" key="4">
    <source>
        <dbReference type="ARBA" id="ARBA00022912"/>
    </source>
</evidence>
<evidence type="ECO:0000259" key="9">
    <source>
        <dbReference type="PROSITE" id="PS50089"/>
    </source>
</evidence>
<dbReference type="SMART" id="SM00184">
    <property type="entry name" value="RING"/>
    <property type="match status" value="1"/>
</dbReference>
<dbReference type="SUPFAM" id="SSF52799">
    <property type="entry name" value="(Phosphotyrosine protein) phosphatases II"/>
    <property type="match status" value="1"/>
</dbReference>
<keyword evidence="5" id="KW-0479">Metal-binding</keyword>
<evidence type="ECO:0000256" key="6">
    <source>
        <dbReference type="SAM" id="MobiDB-lite"/>
    </source>
</evidence>
<dbReference type="InterPro" id="IPR013083">
    <property type="entry name" value="Znf_RING/FYVE/PHD"/>
</dbReference>
<keyword evidence="4" id="KW-0904">Protein phosphatase</keyword>
<dbReference type="InterPro" id="IPR029021">
    <property type="entry name" value="Prot-tyrosine_phosphatase-like"/>
</dbReference>
<keyword evidence="5" id="KW-0862">Zinc</keyword>
<comment type="caution">
    <text evidence="10">The sequence shown here is derived from an EMBL/GenBank/DDBJ whole genome shotgun (WGS) entry which is preliminary data.</text>
</comment>
<dbReference type="CDD" id="cd14498">
    <property type="entry name" value="DSP"/>
    <property type="match status" value="1"/>
</dbReference>
<dbReference type="PROSITE" id="PS50056">
    <property type="entry name" value="TYR_PHOSPHATASE_2"/>
    <property type="match status" value="1"/>
</dbReference>
<evidence type="ECO:0000256" key="1">
    <source>
        <dbReference type="ARBA" id="ARBA00008601"/>
    </source>
</evidence>
<evidence type="ECO:0000313" key="10">
    <source>
        <dbReference type="EMBL" id="KAK2964978.1"/>
    </source>
</evidence>
<organism evidence="10 11">
    <name type="scientific">Blattamonas nauphoetae</name>
    <dbReference type="NCBI Taxonomy" id="2049346"/>
    <lineage>
        <taxon>Eukaryota</taxon>
        <taxon>Metamonada</taxon>
        <taxon>Preaxostyla</taxon>
        <taxon>Oxymonadida</taxon>
        <taxon>Blattamonas</taxon>
    </lineage>
</organism>
<dbReference type="PROSITE" id="PS50054">
    <property type="entry name" value="TYR_PHOSPHATASE_DUAL"/>
    <property type="match status" value="1"/>
</dbReference>
<dbReference type="InterPro" id="IPR000340">
    <property type="entry name" value="Dual-sp_phosphatase_cat-dom"/>
</dbReference>
<proteinExistence type="inferred from homology"/>
<keyword evidence="11" id="KW-1185">Reference proteome</keyword>
<dbReference type="InterPro" id="IPR001841">
    <property type="entry name" value="Znf_RING"/>
</dbReference>
<dbReference type="InterPro" id="IPR020422">
    <property type="entry name" value="TYR_PHOSPHATASE_DUAL_dom"/>
</dbReference>
<feature type="region of interest" description="Disordered" evidence="6">
    <location>
        <begin position="1"/>
        <end position="76"/>
    </location>
</feature>
<dbReference type="SMART" id="SM00195">
    <property type="entry name" value="DSPc"/>
    <property type="match status" value="1"/>
</dbReference>
<evidence type="ECO:0000256" key="3">
    <source>
        <dbReference type="ARBA" id="ARBA00022801"/>
    </source>
</evidence>
<evidence type="ECO:0000256" key="2">
    <source>
        <dbReference type="ARBA" id="ARBA00013064"/>
    </source>
</evidence>
<evidence type="ECO:0000256" key="5">
    <source>
        <dbReference type="PROSITE-ProRule" id="PRU00175"/>
    </source>
</evidence>
<dbReference type="InterPro" id="IPR000387">
    <property type="entry name" value="Tyr_Pase_dom"/>
</dbReference>
<dbReference type="Gene3D" id="3.90.190.10">
    <property type="entry name" value="Protein tyrosine phosphatase superfamily"/>
    <property type="match status" value="1"/>
</dbReference>
<dbReference type="PROSITE" id="PS50089">
    <property type="entry name" value="ZF_RING_2"/>
    <property type="match status" value="1"/>
</dbReference>
<comment type="similarity">
    <text evidence="1">Belongs to the protein-tyrosine phosphatase family. Non-receptor class dual specificity subfamily.</text>
</comment>
<dbReference type="InterPro" id="IPR016130">
    <property type="entry name" value="Tyr_Pase_AS"/>
</dbReference>
<feature type="region of interest" description="Disordered" evidence="6">
    <location>
        <begin position="430"/>
        <end position="456"/>
    </location>
</feature>
<sequence length="590" mass="67833">MSNSPTIPHQSNSPPAVSSHVHSRPPQRTLQLIPSSLNKTTHTAPSFSSRPTPQPPPQPKAKHANTGNRKKNKQRAQFGGFSLADYEFYDDDLDFMDFIVDEHRHHSQYHQLMSGAIDVDKMSYEELLALEESIGNVSQGLSSQEFSQLPVSSYAPPANVDPEEACCVICQCEWCAHDPAVTLPCFHRFHPDCIQTWLKDHRTCPICYERDAYCGFDRPSLLILPFDPLKMNPNVQEKRDKLPDISQITPNIFVGNQVAAASRQVLQSRGITRIVRLRTQTSLSIPESIQCTLFCQIEDLSVSDISSCFPVCFTAINEAIQNNERILVHCHAGKSRSPAVVIAFLLQHYHIPLKYAYRHVEKCRHGLGMNPTFKKQLSDLEYGLFWRRSMRFCFFCSEFDCSCLHFTLLQDRFRRQVLRCYQEFTLADTTSNSSSSLSHPPKRRSLHSSLQPTTESSTPYVWEDYQECLRQVIDNHQRYKEVQNKLATFLPRKEKQESFSDQSEDQQVIEYPAAFNLDHYQWVHQSINEITECFEAILSHYLQLFDDQPELPQLSSGLVPDDEYLDQDWELSTIDDEIQKAFLQGLIFND</sequence>
<gene>
    <name evidence="10" type="ORF">BLNAU_279</name>
</gene>
<name>A0ABQ9YMJ1_9EUKA</name>
<dbReference type="EC" id="3.1.3.48" evidence="2"/>
<reference evidence="10 11" key="1">
    <citation type="journal article" date="2022" name="bioRxiv">
        <title>Genomics of Preaxostyla Flagellates Illuminates Evolutionary Transitions and the Path Towards Mitochondrial Loss.</title>
        <authorList>
            <person name="Novak L.V.F."/>
            <person name="Treitli S.C."/>
            <person name="Pyrih J."/>
            <person name="Halakuc P."/>
            <person name="Pipaliya S.V."/>
            <person name="Vacek V."/>
            <person name="Brzon O."/>
            <person name="Soukal P."/>
            <person name="Eme L."/>
            <person name="Dacks J.B."/>
            <person name="Karnkowska A."/>
            <person name="Elias M."/>
            <person name="Hampl V."/>
        </authorList>
    </citation>
    <scope>NUCLEOTIDE SEQUENCE [LARGE SCALE GENOMIC DNA]</scope>
    <source>
        <strain evidence="10">NAU3</strain>
        <tissue evidence="10">Gut</tissue>
    </source>
</reference>
<feature type="domain" description="Tyrosine-protein phosphatase" evidence="7">
    <location>
        <begin position="244"/>
        <end position="386"/>
    </location>
</feature>
<feature type="domain" description="Tyrosine specific protein phosphatases" evidence="8">
    <location>
        <begin position="316"/>
        <end position="367"/>
    </location>
</feature>
<evidence type="ECO:0000259" key="8">
    <source>
        <dbReference type="PROSITE" id="PS50056"/>
    </source>
</evidence>
<keyword evidence="3" id="KW-0378">Hydrolase</keyword>
<dbReference type="PROSITE" id="PS00383">
    <property type="entry name" value="TYR_PHOSPHATASE_1"/>
    <property type="match status" value="1"/>
</dbReference>
<feature type="domain" description="RING-type" evidence="9">
    <location>
        <begin position="167"/>
        <end position="207"/>
    </location>
</feature>
<dbReference type="PANTHER" id="PTHR10159">
    <property type="entry name" value="DUAL SPECIFICITY PROTEIN PHOSPHATASE"/>
    <property type="match status" value="1"/>
</dbReference>
<feature type="compositionally biased region" description="Basic residues" evidence="6">
    <location>
        <begin position="60"/>
        <end position="74"/>
    </location>
</feature>
<accession>A0ABQ9YMJ1</accession>
<feature type="compositionally biased region" description="Polar residues" evidence="6">
    <location>
        <begin position="26"/>
        <end position="44"/>
    </location>
</feature>
<evidence type="ECO:0000259" key="7">
    <source>
        <dbReference type="PROSITE" id="PS50054"/>
    </source>
</evidence>
<dbReference type="PANTHER" id="PTHR10159:SF519">
    <property type="entry name" value="DUAL SPECIFICITY PROTEIN PHOSPHATASE MPK3"/>
    <property type="match status" value="1"/>
</dbReference>
<dbReference type="Pfam" id="PF00782">
    <property type="entry name" value="DSPc"/>
    <property type="match status" value="1"/>
</dbReference>
<evidence type="ECO:0000313" key="11">
    <source>
        <dbReference type="Proteomes" id="UP001281761"/>
    </source>
</evidence>
<feature type="compositionally biased region" description="Polar residues" evidence="6">
    <location>
        <begin position="447"/>
        <end position="456"/>
    </location>
</feature>
<protein>
    <recommendedName>
        <fullName evidence="2">protein-tyrosine-phosphatase</fullName>
        <ecNumber evidence="2">3.1.3.48</ecNumber>
    </recommendedName>
</protein>
<dbReference type="Pfam" id="PF13639">
    <property type="entry name" value="zf-RING_2"/>
    <property type="match status" value="1"/>
</dbReference>
<dbReference type="Gene3D" id="3.30.40.10">
    <property type="entry name" value="Zinc/RING finger domain, C3HC4 (zinc finger)"/>
    <property type="match status" value="1"/>
</dbReference>